<feature type="transmembrane region" description="Helical" evidence="7">
    <location>
        <begin position="197"/>
        <end position="214"/>
    </location>
</feature>
<proteinExistence type="inferred from homology"/>
<feature type="transmembrane region" description="Helical" evidence="7">
    <location>
        <begin position="129"/>
        <end position="147"/>
    </location>
</feature>
<dbReference type="NCBIfam" id="TIGR00544">
    <property type="entry name" value="lgt"/>
    <property type="match status" value="1"/>
</dbReference>
<keyword evidence="9" id="KW-1185">Reference proteome</keyword>
<organism evidence="8 9">
    <name type="scientific">Wenzhouxiangella marina</name>
    <dbReference type="NCBI Taxonomy" id="1579979"/>
    <lineage>
        <taxon>Bacteria</taxon>
        <taxon>Pseudomonadati</taxon>
        <taxon>Pseudomonadota</taxon>
        <taxon>Gammaproteobacteria</taxon>
        <taxon>Chromatiales</taxon>
        <taxon>Wenzhouxiangellaceae</taxon>
        <taxon>Wenzhouxiangella</taxon>
    </lineage>
</organism>
<dbReference type="GO" id="GO:0042158">
    <property type="term" value="P:lipoprotein biosynthetic process"/>
    <property type="evidence" value="ECO:0007669"/>
    <property type="project" value="UniProtKB-UniRule"/>
</dbReference>
<evidence type="ECO:0000256" key="7">
    <source>
        <dbReference type="HAMAP-Rule" id="MF_01147"/>
    </source>
</evidence>
<dbReference type="AlphaFoldDB" id="A0A0K0XSS1"/>
<dbReference type="UniPathway" id="UPA00664"/>
<dbReference type="Pfam" id="PF01790">
    <property type="entry name" value="LGT"/>
    <property type="match status" value="1"/>
</dbReference>
<evidence type="ECO:0000313" key="9">
    <source>
        <dbReference type="Proteomes" id="UP000066624"/>
    </source>
</evidence>
<feature type="transmembrane region" description="Helical" evidence="7">
    <location>
        <begin position="101"/>
        <end position="117"/>
    </location>
</feature>
<keyword evidence="4 7" id="KW-0812">Transmembrane</keyword>
<evidence type="ECO:0000256" key="4">
    <source>
        <dbReference type="ARBA" id="ARBA00022692"/>
    </source>
</evidence>
<feature type="transmembrane region" description="Helical" evidence="7">
    <location>
        <begin position="59"/>
        <end position="81"/>
    </location>
</feature>
<comment type="subcellular location">
    <subcellularLocation>
        <location evidence="7">Cell membrane</location>
        <topology evidence="7">Multi-pass membrane protein</topology>
    </subcellularLocation>
</comment>
<dbReference type="PANTHER" id="PTHR30589">
    <property type="entry name" value="PROLIPOPROTEIN DIACYLGLYCERYL TRANSFERASE"/>
    <property type="match status" value="1"/>
</dbReference>
<comment type="catalytic activity">
    <reaction evidence="7">
        <text>L-cysteinyl-[prolipoprotein] + a 1,2-diacyl-sn-glycero-3-phospho-(1'-sn-glycerol) = an S-1,2-diacyl-sn-glyceryl-L-cysteinyl-[prolipoprotein] + sn-glycerol 1-phosphate + H(+)</text>
        <dbReference type="Rhea" id="RHEA:56712"/>
        <dbReference type="Rhea" id="RHEA-COMP:14679"/>
        <dbReference type="Rhea" id="RHEA-COMP:14680"/>
        <dbReference type="ChEBI" id="CHEBI:15378"/>
        <dbReference type="ChEBI" id="CHEBI:29950"/>
        <dbReference type="ChEBI" id="CHEBI:57685"/>
        <dbReference type="ChEBI" id="CHEBI:64716"/>
        <dbReference type="ChEBI" id="CHEBI:140658"/>
        <dbReference type="EC" id="2.5.1.145"/>
    </reaction>
</comment>
<feature type="binding site" evidence="7">
    <location>
        <position position="142"/>
    </location>
    <ligand>
        <name>a 1,2-diacyl-sn-glycero-3-phospho-(1'-sn-glycerol)</name>
        <dbReference type="ChEBI" id="CHEBI:64716"/>
    </ligand>
</feature>
<evidence type="ECO:0000313" key="8">
    <source>
        <dbReference type="EMBL" id="AKS40723.1"/>
    </source>
</evidence>
<dbReference type="Proteomes" id="UP000066624">
    <property type="component" value="Chromosome"/>
</dbReference>
<comment type="pathway">
    <text evidence="7">Protein modification; lipoprotein biosynthesis (diacylglyceryl transfer).</text>
</comment>
<dbReference type="EMBL" id="CP012154">
    <property type="protein sequence ID" value="AKS40723.1"/>
    <property type="molecule type" value="Genomic_DNA"/>
</dbReference>
<keyword evidence="3 7" id="KW-0808">Transferase</keyword>
<comment type="function">
    <text evidence="7">Catalyzes the transfer of the diacylglyceryl group from phosphatidylglycerol to the sulfhydryl group of the N-terminal cysteine of a prolipoprotein, the first step in the formation of mature lipoproteins.</text>
</comment>
<comment type="similarity">
    <text evidence="1 7">Belongs to the Lgt family.</text>
</comment>
<feature type="transmembrane region" description="Helical" evidence="7">
    <location>
        <begin position="221"/>
        <end position="239"/>
    </location>
</feature>
<protein>
    <recommendedName>
        <fullName evidence="7">Phosphatidylglycerol--prolipoprotein diacylglyceryl transferase</fullName>
        <ecNumber evidence="7">2.5.1.145</ecNumber>
    </recommendedName>
</protein>
<evidence type="ECO:0000256" key="5">
    <source>
        <dbReference type="ARBA" id="ARBA00022989"/>
    </source>
</evidence>
<dbReference type="GO" id="GO:0008961">
    <property type="term" value="F:phosphatidylglycerol-prolipoprotein diacylglyceryl transferase activity"/>
    <property type="evidence" value="ECO:0007669"/>
    <property type="project" value="UniProtKB-UniRule"/>
</dbReference>
<dbReference type="EC" id="2.5.1.145" evidence="7"/>
<gene>
    <name evidence="7" type="primary">lgt</name>
    <name evidence="8" type="ORF">WM2015_340</name>
</gene>
<name>A0A0K0XSS1_9GAMM</name>
<dbReference type="OrthoDB" id="871140at2"/>
<evidence type="ECO:0000256" key="2">
    <source>
        <dbReference type="ARBA" id="ARBA00022475"/>
    </source>
</evidence>
<keyword evidence="6 7" id="KW-0472">Membrane</keyword>
<feature type="transmembrane region" description="Helical" evidence="7">
    <location>
        <begin position="20"/>
        <end position="39"/>
    </location>
</feature>
<sequence length="284" mass="31109">MQSEFFFHNLDPVALNIGGFGIYWYSLMYLVAFGQFWLLGRVRARRADTPLNQEQVGDLLFWGVIGVIAGGRIGYVLFYALGDLLADPLLLFRIRDGGMSFHGGLIGVLVAMALYGRSLGCGFLRLGDFVAPLIPLGLAAGRLGNFIGGELWGRLSQAPWAVIFPNSIEGGGPGSGTLLQQYQAGQLDAFARHPSQLYQALLEGVALFVLLWIYSRRERPVGAVGGAFLLGYGVFRFIAEFFREPDAHLGFVALDWMTMGQILSLPMVLIGIALLVWAYRRKGA</sequence>
<dbReference type="HAMAP" id="MF_01147">
    <property type="entry name" value="Lgt"/>
    <property type="match status" value="1"/>
</dbReference>
<keyword evidence="8" id="KW-0449">Lipoprotein</keyword>
<dbReference type="GO" id="GO:0005886">
    <property type="term" value="C:plasma membrane"/>
    <property type="evidence" value="ECO:0007669"/>
    <property type="project" value="UniProtKB-SubCell"/>
</dbReference>
<dbReference type="PROSITE" id="PS01311">
    <property type="entry name" value="LGT"/>
    <property type="match status" value="1"/>
</dbReference>
<keyword evidence="5 7" id="KW-1133">Transmembrane helix</keyword>
<dbReference type="RefSeq" id="WP_049724412.1">
    <property type="nucleotide sequence ID" value="NZ_CP012154.1"/>
</dbReference>
<dbReference type="InterPro" id="IPR001640">
    <property type="entry name" value="Lgt"/>
</dbReference>
<dbReference type="KEGG" id="wma:WM2015_340"/>
<feature type="transmembrane region" description="Helical" evidence="7">
    <location>
        <begin position="259"/>
        <end position="279"/>
    </location>
</feature>
<keyword evidence="2 7" id="KW-1003">Cell membrane</keyword>
<evidence type="ECO:0000256" key="3">
    <source>
        <dbReference type="ARBA" id="ARBA00022679"/>
    </source>
</evidence>
<evidence type="ECO:0000256" key="6">
    <source>
        <dbReference type="ARBA" id="ARBA00023136"/>
    </source>
</evidence>
<accession>A0A0K0XSS1</accession>
<dbReference type="STRING" id="1579979.WM2015_340"/>
<reference evidence="8 9" key="1">
    <citation type="submission" date="2015-07" db="EMBL/GenBank/DDBJ databases">
        <authorList>
            <person name="Noorani M."/>
        </authorList>
    </citation>
    <scope>NUCLEOTIDE SEQUENCE [LARGE SCALE GENOMIC DNA]</scope>
    <source>
        <strain evidence="8 9">KCTC 42284</strain>
    </source>
</reference>
<dbReference type="PATRIC" id="fig|1579979.3.peg.344"/>
<evidence type="ECO:0000256" key="1">
    <source>
        <dbReference type="ARBA" id="ARBA00007150"/>
    </source>
</evidence>
<dbReference type="PANTHER" id="PTHR30589:SF0">
    <property type="entry name" value="PHOSPHATIDYLGLYCEROL--PROLIPOPROTEIN DIACYLGLYCERYL TRANSFERASE"/>
    <property type="match status" value="1"/>
</dbReference>